<evidence type="ECO:0000313" key="2">
    <source>
        <dbReference type="Proteomes" id="UP001153678"/>
    </source>
</evidence>
<sequence>MLTQLSIGVEDLVRKIQVVGILNGANMIQVITMDYPKGYISRVQRRNVREVAGRLSKSDPLALVLKEVICAKSIIKQTLDIINKKNSVDIGIFLNDSDEQYSDRTKDVINEIKRNNNK</sequence>
<proteinExistence type="predicted"/>
<evidence type="ECO:0000313" key="1">
    <source>
        <dbReference type="EMBL" id="CAI2171380.1"/>
    </source>
</evidence>
<reference evidence="1" key="1">
    <citation type="submission" date="2022-08" db="EMBL/GenBank/DDBJ databases">
        <authorList>
            <person name="Kallberg Y."/>
            <person name="Tangrot J."/>
            <person name="Rosling A."/>
        </authorList>
    </citation>
    <scope>NUCLEOTIDE SEQUENCE</scope>
    <source>
        <strain evidence="1">Wild A</strain>
    </source>
</reference>
<comment type="caution">
    <text evidence="1">The sequence shown here is derived from an EMBL/GenBank/DDBJ whole genome shotgun (WGS) entry which is preliminary data.</text>
</comment>
<keyword evidence="2" id="KW-1185">Reference proteome</keyword>
<name>A0A9W4SIT1_9GLOM</name>
<dbReference type="EMBL" id="CAMKVN010000815">
    <property type="protein sequence ID" value="CAI2171380.1"/>
    <property type="molecule type" value="Genomic_DNA"/>
</dbReference>
<dbReference type="OrthoDB" id="2443818at2759"/>
<gene>
    <name evidence="1" type="ORF">FWILDA_LOCUS5050</name>
</gene>
<organism evidence="1 2">
    <name type="scientific">Funneliformis geosporum</name>
    <dbReference type="NCBI Taxonomy" id="1117311"/>
    <lineage>
        <taxon>Eukaryota</taxon>
        <taxon>Fungi</taxon>
        <taxon>Fungi incertae sedis</taxon>
        <taxon>Mucoromycota</taxon>
        <taxon>Glomeromycotina</taxon>
        <taxon>Glomeromycetes</taxon>
        <taxon>Glomerales</taxon>
        <taxon>Glomeraceae</taxon>
        <taxon>Funneliformis</taxon>
    </lineage>
</organism>
<dbReference type="Proteomes" id="UP001153678">
    <property type="component" value="Unassembled WGS sequence"/>
</dbReference>
<protein>
    <submittedName>
        <fullName evidence="1">14235_t:CDS:1</fullName>
    </submittedName>
</protein>
<accession>A0A9W4SIT1</accession>
<dbReference type="AlphaFoldDB" id="A0A9W4SIT1"/>